<accession>A0A9J6NYA9</accession>
<dbReference type="RefSeq" id="WP_250857902.1">
    <property type="nucleotide sequence ID" value="NZ_JAGSOJ010000001.1"/>
</dbReference>
<reference evidence="2" key="2">
    <citation type="submission" date="2021-04" db="EMBL/GenBank/DDBJ databases">
        <authorList>
            <person name="Dong X."/>
        </authorList>
    </citation>
    <scope>NUCLEOTIDE SEQUENCE</scope>
    <source>
        <strain evidence="2">ZWT</strain>
    </source>
</reference>
<dbReference type="Proteomes" id="UP001056429">
    <property type="component" value="Unassembled WGS sequence"/>
</dbReference>
<evidence type="ECO:0000313" key="2">
    <source>
        <dbReference type="EMBL" id="MCM1989036.1"/>
    </source>
</evidence>
<proteinExistence type="predicted"/>
<gene>
    <name evidence="2" type="ORF">KDK92_04725</name>
</gene>
<organism evidence="2 3">
    <name type="scientific">Oceanirhabdus seepicola</name>
    <dbReference type="NCBI Taxonomy" id="2828781"/>
    <lineage>
        <taxon>Bacteria</taxon>
        <taxon>Bacillati</taxon>
        <taxon>Bacillota</taxon>
        <taxon>Clostridia</taxon>
        <taxon>Eubacteriales</taxon>
        <taxon>Clostridiaceae</taxon>
        <taxon>Oceanirhabdus</taxon>
    </lineage>
</organism>
<feature type="domain" description="Aminoglycoside phosphotransferase" evidence="1">
    <location>
        <begin position="39"/>
        <end position="280"/>
    </location>
</feature>
<keyword evidence="3" id="KW-1185">Reference proteome</keyword>
<dbReference type="Pfam" id="PF01636">
    <property type="entry name" value="APH"/>
    <property type="match status" value="1"/>
</dbReference>
<evidence type="ECO:0000259" key="1">
    <source>
        <dbReference type="Pfam" id="PF01636"/>
    </source>
</evidence>
<name>A0A9J6NYA9_9CLOT</name>
<dbReference type="InterPro" id="IPR002575">
    <property type="entry name" value="Aminoglycoside_PTrfase"/>
</dbReference>
<dbReference type="EMBL" id="JAGSOJ010000001">
    <property type="protein sequence ID" value="MCM1989036.1"/>
    <property type="molecule type" value="Genomic_DNA"/>
</dbReference>
<dbReference type="Gene3D" id="3.90.1200.10">
    <property type="match status" value="1"/>
</dbReference>
<dbReference type="InterPro" id="IPR011009">
    <property type="entry name" value="Kinase-like_dom_sf"/>
</dbReference>
<reference evidence="2" key="1">
    <citation type="journal article" date="2021" name="mSystems">
        <title>Bacteria and Archaea Synergistically Convert Glycine Betaine to Biogenic Methane in the Formosa Cold Seep of the South China Sea.</title>
        <authorList>
            <person name="Li L."/>
            <person name="Zhang W."/>
            <person name="Zhang S."/>
            <person name="Song L."/>
            <person name="Sun Q."/>
            <person name="Zhang H."/>
            <person name="Xiang H."/>
            <person name="Dong X."/>
        </authorList>
    </citation>
    <scope>NUCLEOTIDE SEQUENCE</scope>
    <source>
        <strain evidence="2">ZWT</strain>
    </source>
</reference>
<comment type="caution">
    <text evidence="2">The sequence shown here is derived from an EMBL/GenBank/DDBJ whole genome shotgun (WGS) entry which is preliminary data.</text>
</comment>
<evidence type="ECO:0000313" key="3">
    <source>
        <dbReference type="Proteomes" id="UP001056429"/>
    </source>
</evidence>
<protein>
    <submittedName>
        <fullName evidence="2">Aminoglycoside phosphotransferase family protein</fullName>
    </submittedName>
</protein>
<dbReference type="SUPFAM" id="SSF56112">
    <property type="entry name" value="Protein kinase-like (PK-like)"/>
    <property type="match status" value="1"/>
</dbReference>
<dbReference type="AlphaFoldDB" id="A0A9J6NYA9"/>
<sequence>MIFQTKEFINPTGDEMKKIHKKISELLKNEYRIEIKNIKEIEDGQNLNYLLEGYEHSGERNIRLFLKIMSKAGYPDVGTLSTCYELLKSNGFPYYNMVHYDTSSLIAPYGFIVQEWIDGEVRVSNSDFYIEEGQSLGEDEDIPWLRDYAHVLKKIHSIKIDHFGDIKGLVKFDNIHEYYDNIDEVIRWSFGNVKDEGIVLSDLVEHEILDGDFLRYVLEKVSDLGRKIGAKESVLIYGDMFPSNIIYKDDEPRIIDWDECRANWWVYEIARTSYYIENRDFAMKFIEYYDSQDSLEEIDIGIRIEHVKQHLRKLCIMCMNREKDQQLMEKVENFKDKIIDRLENRFLWEKNN</sequence>